<dbReference type="PANTHER" id="PTHR30273">
    <property type="entry name" value="PERIPLASMIC SIGNAL SENSOR AND SIGMA FACTOR ACTIVATOR FECR-RELATED"/>
    <property type="match status" value="1"/>
</dbReference>
<dbReference type="AlphaFoldDB" id="A0A4Y3WF94"/>
<feature type="transmembrane region" description="Helical" evidence="1">
    <location>
        <begin position="97"/>
        <end position="117"/>
    </location>
</feature>
<dbReference type="Gene3D" id="3.55.50.30">
    <property type="match status" value="1"/>
</dbReference>
<dbReference type="RefSeq" id="WP_244613817.1">
    <property type="nucleotide sequence ID" value="NZ_BJNF01000092.1"/>
</dbReference>
<reference evidence="4 5" key="1">
    <citation type="submission" date="2019-06" db="EMBL/GenBank/DDBJ databases">
        <title>Whole genome shotgun sequence of Nitrobacter winogradskyi NBRC 14297.</title>
        <authorList>
            <person name="Hosoyama A."/>
            <person name="Uohara A."/>
            <person name="Ohji S."/>
            <person name="Ichikawa N."/>
        </authorList>
    </citation>
    <scope>NUCLEOTIDE SEQUENCE [LARGE SCALE GENOMIC DNA]</scope>
    <source>
        <strain evidence="4 5">NBRC 14297</strain>
    </source>
</reference>
<keyword evidence="1" id="KW-0472">Membrane</keyword>
<dbReference type="PIRSF" id="PIRSF018266">
    <property type="entry name" value="FecR"/>
    <property type="match status" value="1"/>
</dbReference>
<sequence length="329" mass="35757">MTRPALEWLVAMTPKDRQQHESDIALSDAAIDWLVRLKSGQATNDDHAAFAAWRGQSLEHELAAREAEAVWHGVGVAGDRARTLERKERRAKVTRRAVLGGGTLAVAGFVVAGSGVIGPRAFADHVTGVGEQRTVGLADGSSVFLNASSAFSVQFSAHERRLSLLEGQATFTVAHDTARPFIVEAGDGQTRAVGTVFDIDIRAGEVVVTVVEGVVAITTDQSPDPVVARVDQRVRYLPRGRPSGPESADAYIETAWRRGKLIFNRRPLADVVADIERYRRGRIVLMGDGLRSLEVTGVFDLNDPEAILHTIEDTLPVQMTRLPFVTIVR</sequence>
<dbReference type="EMBL" id="BJNF01000092">
    <property type="protein sequence ID" value="GEC17188.1"/>
    <property type="molecule type" value="Genomic_DNA"/>
</dbReference>
<dbReference type="Gene3D" id="2.60.120.1440">
    <property type="match status" value="1"/>
</dbReference>
<gene>
    <name evidence="4" type="primary">fecR_5</name>
    <name evidence="4" type="ORF">NWI01_30800</name>
</gene>
<dbReference type="Pfam" id="PF04773">
    <property type="entry name" value="FecR"/>
    <property type="match status" value="1"/>
</dbReference>
<name>A0A4Y3WF94_NITWI</name>
<evidence type="ECO:0000259" key="2">
    <source>
        <dbReference type="Pfam" id="PF04773"/>
    </source>
</evidence>
<dbReference type="InterPro" id="IPR006860">
    <property type="entry name" value="FecR"/>
</dbReference>
<feature type="domain" description="FecR N-terminal" evidence="3">
    <location>
        <begin position="28"/>
        <end position="70"/>
    </location>
</feature>
<dbReference type="GO" id="GO:0016989">
    <property type="term" value="F:sigma factor antagonist activity"/>
    <property type="evidence" value="ECO:0007669"/>
    <property type="project" value="TreeGrafter"/>
</dbReference>
<comment type="caution">
    <text evidence="4">The sequence shown here is derived from an EMBL/GenBank/DDBJ whole genome shotgun (WGS) entry which is preliminary data.</text>
</comment>
<evidence type="ECO:0000313" key="4">
    <source>
        <dbReference type="EMBL" id="GEC17188.1"/>
    </source>
</evidence>
<dbReference type="InterPro" id="IPR032623">
    <property type="entry name" value="FecR_N"/>
</dbReference>
<keyword evidence="1" id="KW-1133">Transmembrane helix</keyword>
<dbReference type="InterPro" id="IPR012373">
    <property type="entry name" value="Ferrdict_sens_TM"/>
</dbReference>
<organism evidence="4 5">
    <name type="scientific">Nitrobacter winogradskyi</name>
    <name type="common">Nitrobacter agilis</name>
    <dbReference type="NCBI Taxonomy" id="913"/>
    <lineage>
        <taxon>Bacteria</taxon>
        <taxon>Pseudomonadati</taxon>
        <taxon>Pseudomonadota</taxon>
        <taxon>Alphaproteobacteria</taxon>
        <taxon>Hyphomicrobiales</taxon>
        <taxon>Nitrobacteraceae</taxon>
        <taxon>Nitrobacter</taxon>
    </lineage>
</organism>
<dbReference type="Proteomes" id="UP000318825">
    <property type="component" value="Unassembled WGS sequence"/>
</dbReference>
<dbReference type="PANTHER" id="PTHR30273:SF2">
    <property type="entry name" value="PROTEIN FECR"/>
    <property type="match status" value="1"/>
</dbReference>
<accession>A0A4Y3WF94</accession>
<evidence type="ECO:0000259" key="3">
    <source>
        <dbReference type="Pfam" id="PF16220"/>
    </source>
</evidence>
<feature type="domain" description="FecR protein" evidence="2">
    <location>
        <begin position="124"/>
        <end position="215"/>
    </location>
</feature>
<protein>
    <submittedName>
        <fullName evidence="4">FecR, iron siderophore sensor protein</fullName>
    </submittedName>
</protein>
<evidence type="ECO:0000256" key="1">
    <source>
        <dbReference type="SAM" id="Phobius"/>
    </source>
</evidence>
<evidence type="ECO:0000313" key="5">
    <source>
        <dbReference type="Proteomes" id="UP000318825"/>
    </source>
</evidence>
<dbReference type="Pfam" id="PF16220">
    <property type="entry name" value="DUF4880"/>
    <property type="match status" value="1"/>
</dbReference>
<keyword evidence="1" id="KW-0812">Transmembrane</keyword>
<proteinExistence type="predicted"/>